<evidence type="ECO:0000259" key="12">
    <source>
        <dbReference type="PROSITE" id="PS51843"/>
    </source>
</evidence>
<dbReference type="Proteomes" id="UP000008549">
    <property type="component" value="Unassembled WGS sequence"/>
</dbReference>
<evidence type="ECO:0000256" key="5">
    <source>
        <dbReference type="ARBA" id="ARBA00023015"/>
    </source>
</evidence>
<dbReference type="Gene3D" id="1.10.565.10">
    <property type="entry name" value="Retinoid X Receptor"/>
    <property type="match status" value="1"/>
</dbReference>
<dbReference type="PROSITE" id="PS00031">
    <property type="entry name" value="NUCLEAR_REC_DBD_1"/>
    <property type="match status" value="1"/>
</dbReference>
<evidence type="ECO:0000256" key="3">
    <source>
        <dbReference type="ARBA" id="ARBA00022771"/>
    </source>
</evidence>
<dbReference type="EMBL" id="HE601409">
    <property type="protein sequence ID" value="CAP21603.2"/>
    <property type="molecule type" value="Genomic_DNA"/>
</dbReference>
<keyword evidence="3 10" id="KW-0863">Zinc-finger</keyword>
<dbReference type="SUPFAM" id="SSF57716">
    <property type="entry name" value="Glucocorticoid receptor-like (DNA-binding domain)"/>
    <property type="match status" value="1"/>
</dbReference>
<keyword evidence="9 10" id="KW-0539">Nucleus</keyword>
<dbReference type="Pfam" id="PF00104">
    <property type="entry name" value="Hormone_recep"/>
    <property type="match status" value="1"/>
</dbReference>
<evidence type="ECO:0000256" key="10">
    <source>
        <dbReference type="RuleBase" id="RU004334"/>
    </source>
</evidence>
<dbReference type="SUPFAM" id="SSF48508">
    <property type="entry name" value="Nuclear receptor ligand-binding domain"/>
    <property type="match status" value="1"/>
</dbReference>
<feature type="domain" description="Nuclear receptor" evidence="11">
    <location>
        <begin position="10"/>
        <end position="88"/>
    </location>
</feature>
<sequence length="339" mass="39268">MIFELASMESQFCVICGQSTSLYNYGTISCSACSSFFRRTVLAKVPIQQCPHQDACYTPENRATHSECKYCRFHKCVDVGMINTQKYTNLTKLINQLSVLDKKRSYTCANMMLPPDFRLSSIFDYEHIKLIKKTPEVRFISHDWGCVHQLASMEFIKTFQFVKFLSLQDLQVFMKTAHFNHVIFASAMRSFGIRQGYLSFPDGSDVFPECIKRITCYNPEFLNRIRCKLMGRIIELNINPEEYLLLSAIILCNPAAVNLSVKGRTLISSYQKVYGSLLFQYCCQVNKKNGPLRFSELLTIFHAISQTHHDIGQFFLLFQMYQPNAQPIQLYQEVIDYMM</sequence>
<evidence type="ECO:0000256" key="7">
    <source>
        <dbReference type="ARBA" id="ARBA00023163"/>
    </source>
</evidence>
<evidence type="ECO:0000256" key="8">
    <source>
        <dbReference type="ARBA" id="ARBA00023170"/>
    </source>
</evidence>
<evidence type="ECO:0000256" key="2">
    <source>
        <dbReference type="ARBA" id="ARBA00022723"/>
    </source>
</evidence>
<dbReference type="InterPro" id="IPR013088">
    <property type="entry name" value="Znf_NHR/GATA"/>
</dbReference>
<dbReference type="InterPro" id="IPR001628">
    <property type="entry name" value="Znf_hrmn_rcpt"/>
</dbReference>
<accession>A8WM99</accession>
<dbReference type="SMART" id="SM00399">
    <property type="entry name" value="ZnF_C4"/>
    <property type="match status" value="1"/>
</dbReference>
<dbReference type="eggNOG" id="ENOG502TGEA">
    <property type="taxonomic scope" value="Eukaryota"/>
</dbReference>
<keyword evidence="7 10" id="KW-0804">Transcription</keyword>
<reference evidence="13 14" key="2">
    <citation type="journal article" date="2011" name="PLoS Genet.">
        <title>Caenorhabditis briggsae recombinant inbred line genotypes reveal inter-strain incompatibility and the evolution of recombination.</title>
        <authorList>
            <person name="Ross J.A."/>
            <person name="Koboldt D.C."/>
            <person name="Staisch J.E."/>
            <person name="Chamberlin H.M."/>
            <person name="Gupta B.P."/>
            <person name="Miller R.D."/>
            <person name="Baird S.E."/>
            <person name="Haag E.S."/>
        </authorList>
    </citation>
    <scope>NUCLEOTIDE SEQUENCE [LARGE SCALE GENOMIC DNA]</scope>
    <source>
        <strain evidence="13 14">AF16</strain>
    </source>
</reference>
<evidence type="ECO:0000313" key="15">
    <source>
        <dbReference type="WormBase" id="CBG00089"/>
    </source>
</evidence>
<dbReference type="InterPro" id="IPR000536">
    <property type="entry name" value="Nucl_hrmn_rcpt_lig-bd"/>
</dbReference>
<keyword evidence="8 10" id="KW-0675">Receptor</keyword>
<evidence type="ECO:0000256" key="1">
    <source>
        <dbReference type="ARBA" id="ARBA00005993"/>
    </source>
</evidence>
<evidence type="ECO:0000256" key="6">
    <source>
        <dbReference type="ARBA" id="ARBA00023125"/>
    </source>
</evidence>
<keyword evidence="2 10" id="KW-0479">Metal-binding</keyword>
<proteinExistence type="inferred from homology"/>
<dbReference type="GO" id="GO:0043565">
    <property type="term" value="F:sequence-specific DNA binding"/>
    <property type="evidence" value="ECO:0007669"/>
    <property type="project" value="InterPro"/>
</dbReference>
<dbReference type="PRINTS" id="PR00047">
    <property type="entry name" value="STROIDFINGER"/>
</dbReference>
<evidence type="ECO:0000259" key="11">
    <source>
        <dbReference type="PROSITE" id="PS51030"/>
    </source>
</evidence>
<reference evidence="13 14" key="1">
    <citation type="journal article" date="2003" name="PLoS Biol.">
        <title>The genome sequence of Caenorhabditis briggsae: a platform for comparative genomics.</title>
        <authorList>
            <person name="Stein L.D."/>
            <person name="Bao Z."/>
            <person name="Blasiar D."/>
            <person name="Blumenthal T."/>
            <person name="Brent M.R."/>
            <person name="Chen N."/>
            <person name="Chinwalla A."/>
            <person name="Clarke L."/>
            <person name="Clee C."/>
            <person name="Coghlan A."/>
            <person name="Coulson A."/>
            <person name="D'Eustachio P."/>
            <person name="Fitch D.H."/>
            <person name="Fulton L.A."/>
            <person name="Fulton R.E."/>
            <person name="Griffiths-Jones S."/>
            <person name="Harris T.W."/>
            <person name="Hillier L.W."/>
            <person name="Kamath R."/>
            <person name="Kuwabara P.E."/>
            <person name="Mardis E.R."/>
            <person name="Marra M.A."/>
            <person name="Miner T.L."/>
            <person name="Minx P."/>
            <person name="Mullikin J.C."/>
            <person name="Plumb R.W."/>
            <person name="Rogers J."/>
            <person name="Schein J.E."/>
            <person name="Sohrmann M."/>
            <person name="Spieth J."/>
            <person name="Stajich J.E."/>
            <person name="Wei C."/>
            <person name="Willey D."/>
            <person name="Wilson R.K."/>
            <person name="Durbin R."/>
            <person name="Waterston R.H."/>
        </authorList>
    </citation>
    <scope>NUCLEOTIDE SEQUENCE [LARGE SCALE GENOMIC DNA]</scope>
    <source>
        <strain evidence="13 14">AF16</strain>
    </source>
</reference>
<dbReference type="FunCoup" id="A8WM99">
    <property type="interactions" value="43"/>
</dbReference>
<dbReference type="PANTHER" id="PTHR45886:SF9">
    <property type="entry name" value="NR LBD DOMAIN-CONTAINING PROTEIN-RELATED"/>
    <property type="match status" value="1"/>
</dbReference>
<dbReference type="HOGENOM" id="CLU_007368_3_0_1"/>
<dbReference type="PANTHER" id="PTHR45886">
    <property type="entry name" value="NUCLEAR HORMONE RECEPTOR FAMILY-RELATED-RELATED"/>
    <property type="match status" value="1"/>
</dbReference>
<dbReference type="InParanoid" id="A8WM99"/>
<keyword evidence="4 10" id="KW-0862">Zinc</keyword>
<dbReference type="SMART" id="SM00430">
    <property type="entry name" value="HOLI"/>
    <property type="match status" value="1"/>
</dbReference>
<name>A8WM99_CAEBR</name>
<dbReference type="AlphaFoldDB" id="A8WM99"/>
<dbReference type="PROSITE" id="PS51843">
    <property type="entry name" value="NR_LBD"/>
    <property type="match status" value="1"/>
</dbReference>
<dbReference type="Pfam" id="PF00105">
    <property type="entry name" value="zf-C4"/>
    <property type="match status" value="1"/>
</dbReference>
<evidence type="ECO:0000313" key="14">
    <source>
        <dbReference type="Proteomes" id="UP000008549"/>
    </source>
</evidence>
<dbReference type="InterPro" id="IPR035500">
    <property type="entry name" value="NHR-like_dom_sf"/>
</dbReference>
<keyword evidence="6 10" id="KW-0238">DNA-binding</keyword>
<keyword evidence="5 10" id="KW-0805">Transcription regulation</keyword>
<comment type="subcellular location">
    <subcellularLocation>
        <location evidence="10">Nucleus</location>
    </subcellularLocation>
</comment>
<dbReference type="STRING" id="6238.A8WM99"/>
<dbReference type="OMA" id="RATHSEC"/>
<dbReference type="WormBase" id="CBG00089">
    <property type="protein sequence ID" value="CBP36764"/>
    <property type="gene ID" value="WBGene00023578"/>
    <property type="gene designation" value="Cbr-nhr-27"/>
</dbReference>
<dbReference type="Gene3D" id="3.30.50.10">
    <property type="entry name" value="Erythroid Transcription Factor GATA-1, subunit A"/>
    <property type="match status" value="1"/>
</dbReference>
<evidence type="ECO:0000256" key="9">
    <source>
        <dbReference type="ARBA" id="ARBA00023242"/>
    </source>
</evidence>
<dbReference type="GO" id="GO:0008270">
    <property type="term" value="F:zinc ion binding"/>
    <property type="evidence" value="ECO:0007669"/>
    <property type="project" value="UniProtKB-KW"/>
</dbReference>
<organism evidence="13 14">
    <name type="scientific">Caenorhabditis briggsae</name>
    <dbReference type="NCBI Taxonomy" id="6238"/>
    <lineage>
        <taxon>Eukaryota</taxon>
        <taxon>Metazoa</taxon>
        <taxon>Ecdysozoa</taxon>
        <taxon>Nematoda</taxon>
        <taxon>Chromadorea</taxon>
        <taxon>Rhabditida</taxon>
        <taxon>Rhabditina</taxon>
        <taxon>Rhabditomorpha</taxon>
        <taxon>Rhabditoidea</taxon>
        <taxon>Rhabditidae</taxon>
        <taxon>Peloderinae</taxon>
        <taxon>Caenorhabditis</taxon>
    </lineage>
</organism>
<keyword evidence="14" id="KW-1185">Reference proteome</keyword>
<dbReference type="GO" id="GO:0005634">
    <property type="term" value="C:nucleus"/>
    <property type="evidence" value="ECO:0007669"/>
    <property type="project" value="UniProtKB-SubCell"/>
</dbReference>
<comment type="similarity">
    <text evidence="1 10">Belongs to the nuclear hormone receptor family.</text>
</comment>
<evidence type="ECO:0000313" key="13">
    <source>
        <dbReference type="EMBL" id="CAP21603.2"/>
    </source>
</evidence>
<evidence type="ECO:0000256" key="4">
    <source>
        <dbReference type="ARBA" id="ARBA00022833"/>
    </source>
</evidence>
<feature type="domain" description="NR LBD" evidence="12">
    <location>
        <begin position="102"/>
        <end position="337"/>
    </location>
</feature>
<dbReference type="GO" id="GO:0003700">
    <property type="term" value="F:DNA-binding transcription factor activity"/>
    <property type="evidence" value="ECO:0007669"/>
    <property type="project" value="InterPro"/>
</dbReference>
<dbReference type="PROSITE" id="PS51030">
    <property type="entry name" value="NUCLEAR_REC_DBD_2"/>
    <property type="match status" value="1"/>
</dbReference>
<protein>
    <submittedName>
        <fullName evidence="13">Protein CBR-NHR-27</fullName>
    </submittedName>
</protein>
<gene>
    <name evidence="15" type="primary">nhr-27</name>
    <name evidence="13" type="synonym">Cbr-nhr-27</name>
    <name evidence="15" type="ORF">CBG00089</name>
    <name evidence="13" type="ORF">CBG_00089</name>
</gene>